<evidence type="ECO:0000256" key="1">
    <source>
        <dbReference type="SAM" id="MobiDB-lite"/>
    </source>
</evidence>
<protein>
    <submittedName>
        <fullName evidence="3">Cupin domain-containing protein</fullName>
    </submittedName>
</protein>
<evidence type="ECO:0000259" key="2">
    <source>
        <dbReference type="Pfam" id="PF06172"/>
    </source>
</evidence>
<dbReference type="Pfam" id="PF06172">
    <property type="entry name" value="Cupin_5"/>
    <property type="match status" value="1"/>
</dbReference>
<dbReference type="InterPro" id="IPR011051">
    <property type="entry name" value="RmlC_Cupin_sf"/>
</dbReference>
<dbReference type="InterPro" id="IPR014710">
    <property type="entry name" value="RmlC-like_jellyroll"/>
</dbReference>
<dbReference type="SUPFAM" id="SSF51182">
    <property type="entry name" value="RmlC-like cupins"/>
    <property type="match status" value="1"/>
</dbReference>
<feature type="region of interest" description="Disordered" evidence="1">
    <location>
        <begin position="1"/>
        <end position="21"/>
    </location>
</feature>
<accession>A0A7G7MIF3</accession>
<proteinExistence type="predicted"/>
<dbReference type="CDD" id="cd06121">
    <property type="entry name" value="cupin_YML079wp"/>
    <property type="match status" value="1"/>
</dbReference>
<dbReference type="KEGG" id="ppel:H6H00_00260"/>
<evidence type="ECO:0000313" key="3">
    <source>
        <dbReference type="EMBL" id="QNG52564.1"/>
    </source>
</evidence>
<dbReference type="Proteomes" id="UP000515728">
    <property type="component" value="Chromosome"/>
</dbReference>
<sequence length="131" mass="14066">MRQNHGVSIPPEVAAHGLAPHPEGGWYRRTWTSPVRVDTPGGTRPSATAILYLLDAVSARHRVASAELWLWHTGSAVELTVDGRPTVLDAATPQRTVPAHAWQSARLLGPDPALVSCVVSPGFDFADFELA</sequence>
<dbReference type="InterPro" id="IPR039935">
    <property type="entry name" value="YML079W-like"/>
</dbReference>
<dbReference type="PANTHER" id="PTHR33387">
    <property type="entry name" value="RMLC-LIKE JELLY ROLL FOLD PROTEIN"/>
    <property type="match status" value="1"/>
</dbReference>
<name>A0A7G7MIF3_9PSEU</name>
<dbReference type="Gene3D" id="2.60.120.10">
    <property type="entry name" value="Jelly Rolls"/>
    <property type="match status" value="1"/>
</dbReference>
<feature type="domain" description="DUF985" evidence="2">
    <location>
        <begin position="13"/>
        <end position="131"/>
    </location>
</feature>
<gene>
    <name evidence="3" type="ORF">H6H00_00260</name>
</gene>
<dbReference type="PANTHER" id="PTHR33387:SF3">
    <property type="entry name" value="DUF985 DOMAIN-CONTAINING PROTEIN"/>
    <property type="match status" value="1"/>
</dbReference>
<dbReference type="AlphaFoldDB" id="A0A7G7MIF3"/>
<dbReference type="InterPro" id="IPR009327">
    <property type="entry name" value="Cupin_DUF985"/>
</dbReference>
<keyword evidence="4" id="KW-1185">Reference proteome</keyword>
<evidence type="ECO:0000313" key="4">
    <source>
        <dbReference type="Proteomes" id="UP000515728"/>
    </source>
</evidence>
<dbReference type="EMBL" id="CP060131">
    <property type="protein sequence ID" value="QNG52564.1"/>
    <property type="molecule type" value="Genomic_DNA"/>
</dbReference>
<organism evidence="3 4">
    <name type="scientific">Pseudonocardia petroleophila</name>
    <dbReference type="NCBI Taxonomy" id="37331"/>
    <lineage>
        <taxon>Bacteria</taxon>
        <taxon>Bacillati</taxon>
        <taxon>Actinomycetota</taxon>
        <taxon>Actinomycetes</taxon>
        <taxon>Pseudonocardiales</taxon>
        <taxon>Pseudonocardiaceae</taxon>
        <taxon>Pseudonocardia</taxon>
    </lineage>
</organism>
<reference evidence="3 4" key="1">
    <citation type="submission" date="2020-08" db="EMBL/GenBank/DDBJ databases">
        <authorList>
            <person name="Mo P."/>
        </authorList>
    </citation>
    <scope>NUCLEOTIDE SEQUENCE [LARGE SCALE GENOMIC DNA]</scope>
    <source>
        <strain evidence="3 4">CGMCC 4.1532</strain>
    </source>
</reference>